<dbReference type="Gene3D" id="1.10.4080.10">
    <property type="entry name" value="ADP-ribosylation/Crystallin J1"/>
    <property type="match status" value="1"/>
</dbReference>
<dbReference type="STRING" id="502025.Hoch_6466"/>
<dbReference type="RefSeq" id="WP_012831527.1">
    <property type="nucleotide sequence ID" value="NC_013440.1"/>
</dbReference>
<dbReference type="SUPFAM" id="SSF101478">
    <property type="entry name" value="ADP-ribosylglycohydrolase"/>
    <property type="match status" value="1"/>
</dbReference>
<feature type="binding site" evidence="1">
    <location>
        <position position="304"/>
    </location>
    <ligand>
        <name>Mg(2+)</name>
        <dbReference type="ChEBI" id="CHEBI:18420"/>
        <label>2</label>
    </ligand>
</feature>
<dbReference type="GO" id="GO:0046872">
    <property type="term" value="F:metal ion binding"/>
    <property type="evidence" value="ECO:0007669"/>
    <property type="project" value="UniProtKB-KW"/>
</dbReference>
<feature type="binding site" evidence="1">
    <location>
        <position position="81"/>
    </location>
    <ligand>
        <name>Mg(2+)</name>
        <dbReference type="ChEBI" id="CHEBI:18420"/>
        <label>1</label>
    </ligand>
</feature>
<feature type="binding site" evidence="1">
    <location>
        <position position="306"/>
    </location>
    <ligand>
        <name>Mg(2+)</name>
        <dbReference type="ChEBI" id="CHEBI:18420"/>
        <label>1</label>
    </ligand>
</feature>
<sequence>MSSVYPIGLDADRSIATAPPAVHRGRGRGVLLGLCVGDALGTTLEFTKPSAVPLPTLVEGPHRSITGRGPFNLLPGQVTDDTHMACCLGASLMHQGEFDVDDIAARYLGWRLYAFDIGQQTTASLSQIVMGVPPEMAGHEVWLESNRQAAGNGSLMRTAPIGVFLADSSQTRRTASLRDSAITHFDPRCQLACASFNAAIAEGVTNEPDPYRMTEMAGRELRGAARVLLGQYREESQAIRAAEKQLLSDLDAAADSDPRLYGPELHLLNHAGYVRVAYRLAFWHLLHTRSFEDALVDVVNRGGDADTNGAITGALLGAVYGAEGIPQAWRSSVLEALPEMAEGAGPLASAYHPRLLLRMVPGDDNVAD</sequence>
<organism evidence="2 3">
    <name type="scientific">Haliangium ochraceum (strain DSM 14365 / JCM 11303 / SMP-2)</name>
    <dbReference type="NCBI Taxonomy" id="502025"/>
    <lineage>
        <taxon>Bacteria</taxon>
        <taxon>Pseudomonadati</taxon>
        <taxon>Myxococcota</taxon>
        <taxon>Polyangia</taxon>
        <taxon>Haliangiales</taxon>
        <taxon>Kofleriaceae</taxon>
        <taxon>Haliangium</taxon>
    </lineage>
</organism>
<dbReference type="PANTHER" id="PTHR16222">
    <property type="entry name" value="ADP-RIBOSYLGLYCOHYDROLASE"/>
    <property type="match status" value="1"/>
</dbReference>
<keyword evidence="3" id="KW-1185">Reference proteome</keyword>
<dbReference type="KEGG" id="hoh:Hoch_6466"/>
<dbReference type="Proteomes" id="UP000001880">
    <property type="component" value="Chromosome"/>
</dbReference>
<keyword evidence="1" id="KW-0460">Magnesium</keyword>
<protein>
    <submittedName>
        <fullName evidence="2">ADP-ribosylation/Crystallin J1</fullName>
    </submittedName>
</protein>
<dbReference type="eggNOG" id="COG1397">
    <property type="taxonomic scope" value="Bacteria"/>
</dbReference>
<proteinExistence type="predicted"/>
<dbReference type="PANTHER" id="PTHR16222:SF12">
    <property type="entry name" value="ADP-RIBOSYLGLYCOHYDROLASE-RELATED"/>
    <property type="match status" value="1"/>
</dbReference>
<feature type="binding site" evidence="1">
    <location>
        <position position="307"/>
    </location>
    <ligand>
        <name>Mg(2+)</name>
        <dbReference type="ChEBI" id="CHEBI:18420"/>
        <label>1</label>
    </ligand>
</feature>
<comment type="cofactor">
    <cofactor evidence="1">
        <name>Mg(2+)</name>
        <dbReference type="ChEBI" id="CHEBI:18420"/>
    </cofactor>
    <text evidence="1">Binds 2 magnesium ions per subunit.</text>
</comment>
<gene>
    <name evidence="2" type="ordered locus">Hoch_6466</name>
</gene>
<dbReference type="OrthoDB" id="9806482at2"/>
<name>D0LQC6_HALO1</name>
<evidence type="ECO:0000313" key="3">
    <source>
        <dbReference type="Proteomes" id="UP000001880"/>
    </source>
</evidence>
<dbReference type="InterPro" id="IPR036705">
    <property type="entry name" value="Ribosyl_crysJ1_sf"/>
</dbReference>
<dbReference type="InterPro" id="IPR050792">
    <property type="entry name" value="ADP-ribosylglycohydrolase"/>
</dbReference>
<dbReference type="AlphaFoldDB" id="D0LQC6"/>
<dbReference type="EMBL" id="CP001804">
    <property type="protein sequence ID" value="ACY18935.1"/>
    <property type="molecule type" value="Genomic_DNA"/>
</dbReference>
<dbReference type="HOGENOM" id="CLU_024566_8_2_7"/>
<feature type="binding site" evidence="1">
    <location>
        <position position="80"/>
    </location>
    <ligand>
        <name>Mg(2+)</name>
        <dbReference type="ChEBI" id="CHEBI:18420"/>
        <label>1</label>
    </ligand>
</feature>
<dbReference type="InterPro" id="IPR005502">
    <property type="entry name" value="Ribosyl_crysJ1"/>
</dbReference>
<accession>D0LQC6</accession>
<evidence type="ECO:0000256" key="1">
    <source>
        <dbReference type="PIRSR" id="PIRSR605502-1"/>
    </source>
</evidence>
<feature type="binding site" evidence="1">
    <location>
        <position position="79"/>
    </location>
    <ligand>
        <name>Mg(2+)</name>
        <dbReference type="ChEBI" id="CHEBI:18420"/>
        <label>1</label>
    </ligand>
</feature>
<keyword evidence="1" id="KW-0479">Metal-binding</keyword>
<reference evidence="2 3" key="1">
    <citation type="journal article" date="2010" name="Stand. Genomic Sci.">
        <title>Complete genome sequence of Haliangium ochraceum type strain (SMP-2).</title>
        <authorList>
            <consortium name="US DOE Joint Genome Institute (JGI-PGF)"/>
            <person name="Ivanova N."/>
            <person name="Daum C."/>
            <person name="Lang E."/>
            <person name="Abt B."/>
            <person name="Kopitz M."/>
            <person name="Saunders E."/>
            <person name="Lapidus A."/>
            <person name="Lucas S."/>
            <person name="Glavina Del Rio T."/>
            <person name="Nolan M."/>
            <person name="Tice H."/>
            <person name="Copeland A."/>
            <person name="Cheng J.F."/>
            <person name="Chen F."/>
            <person name="Bruce D."/>
            <person name="Goodwin L."/>
            <person name="Pitluck S."/>
            <person name="Mavromatis K."/>
            <person name="Pati A."/>
            <person name="Mikhailova N."/>
            <person name="Chen A."/>
            <person name="Palaniappan K."/>
            <person name="Land M."/>
            <person name="Hauser L."/>
            <person name="Chang Y.J."/>
            <person name="Jeffries C.D."/>
            <person name="Detter J.C."/>
            <person name="Brettin T."/>
            <person name="Rohde M."/>
            <person name="Goker M."/>
            <person name="Bristow J."/>
            <person name="Markowitz V."/>
            <person name="Eisen J.A."/>
            <person name="Hugenholtz P."/>
            <person name="Kyrpides N.C."/>
            <person name="Klenk H.P."/>
        </authorList>
    </citation>
    <scope>NUCLEOTIDE SEQUENCE [LARGE SCALE GENOMIC DNA]</scope>
    <source>
        <strain evidence="3">DSM 14365 / CIP 107738 / JCM 11303 / AJ 13395 / SMP-2</strain>
    </source>
</reference>
<dbReference type="Pfam" id="PF03747">
    <property type="entry name" value="ADP_ribosyl_GH"/>
    <property type="match status" value="1"/>
</dbReference>
<evidence type="ECO:0000313" key="2">
    <source>
        <dbReference type="EMBL" id="ACY18935.1"/>
    </source>
</evidence>